<dbReference type="AlphaFoldDB" id="A0A3B3RY00"/>
<dbReference type="GeneTree" id="ENSGT00970000194096"/>
<dbReference type="Gene3D" id="2.60.40.10">
    <property type="entry name" value="Immunoglobulins"/>
    <property type="match status" value="2"/>
</dbReference>
<dbReference type="PROSITE" id="PS50835">
    <property type="entry name" value="IG_LIKE"/>
    <property type="match status" value="1"/>
</dbReference>
<feature type="transmembrane region" description="Helical" evidence="6">
    <location>
        <begin position="203"/>
        <end position="229"/>
    </location>
</feature>
<dbReference type="Ensembl" id="ENSPKIT00000003461.1">
    <property type="protein sequence ID" value="ENSPKIP00000022790.1"/>
    <property type="gene ID" value="ENSPKIG00000006656.1"/>
</dbReference>
<keyword evidence="10" id="KW-1185">Reference proteome</keyword>
<feature type="chain" id="PRO_5017359627" evidence="7">
    <location>
        <begin position="21"/>
        <end position="320"/>
    </location>
</feature>
<reference evidence="9" key="1">
    <citation type="submission" date="2025-08" db="UniProtKB">
        <authorList>
            <consortium name="Ensembl"/>
        </authorList>
    </citation>
    <scope>IDENTIFICATION</scope>
</reference>
<accession>A0A3B3RY00</accession>
<protein>
    <submittedName>
        <fullName evidence="9">T-cell surface antigen CD2-like</fullName>
    </submittedName>
</protein>
<evidence type="ECO:0000256" key="5">
    <source>
        <dbReference type="SAM" id="MobiDB-lite"/>
    </source>
</evidence>
<dbReference type="SUPFAM" id="SSF48726">
    <property type="entry name" value="Immunoglobulin"/>
    <property type="match status" value="2"/>
</dbReference>
<dbReference type="STRING" id="1676925.ENSPKIP00000022790"/>
<dbReference type="GO" id="GO:0005911">
    <property type="term" value="C:cell-cell junction"/>
    <property type="evidence" value="ECO:0007669"/>
    <property type="project" value="TreeGrafter"/>
</dbReference>
<dbReference type="InterPro" id="IPR015631">
    <property type="entry name" value="CD2/SLAM_rcpt"/>
</dbReference>
<keyword evidence="4" id="KW-0325">Glycoprotein</keyword>
<dbReference type="InterPro" id="IPR007110">
    <property type="entry name" value="Ig-like_dom"/>
</dbReference>
<dbReference type="Proteomes" id="UP000261540">
    <property type="component" value="Unplaced"/>
</dbReference>
<evidence type="ECO:0000256" key="2">
    <source>
        <dbReference type="ARBA" id="ARBA00022729"/>
    </source>
</evidence>
<evidence type="ECO:0000256" key="1">
    <source>
        <dbReference type="ARBA" id="ARBA00004370"/>
    </source>
</evidence>
<reference evidence="9" key="2">
    <citation type="submission" date="2025-09" db="UniProtKB">
        <authorList>
            <consortium name="Ensembl"/>
        </authorList>
    </citation>
    <scope>IDENTIFICATION</scope>
</reference>
<evidence type="ECO:0000256" key="7">
    <source>
        <dbReference type="SAM" id="SignalP"/>
    </source>
</evidence>
<keyword evidence="3 6" id="KW-0472">Membrane</keyword>
<dbReference type="OrthoDB" id="8963224at2759"/>
<keyword evidence="6" id="KW-1133">Transmembrane helix</keyword>
<evidence type="ECO:0000313" key="9">
    <source>
        <dbReference type="Ensembl" id="ENSPKIP00000022790.1"/>
    </source>
</evidence>
<name>A0A3B3RY00_9TELE</name>
<dbReference type="InterPro" id="IPR013783">
    <property type="entry name" value="Ig-like_fold"/>
</dbReference>
<dbReference type="KEGG" id="pki:111838300"/>
<evidence type="ECO:0000256" key="4">
    <source>
        <dbReference type="ARBA" id="ARBA00023180"/>
    </source>
</evidence>
<feature type="domain" description="Ig-like" evidence="8">
    <location>
        <begin position="130"/>
        <end position="188"/>
    </location>
</feature>
<organism evidence="9 10">
    <name type="scientific">Paramormyrops kingsleyae</name>
    <dbReference type="NCBI Taxonomy" id="1676925"/>
    <lineage>
        <taxon>Eukaryota</taxon>
        <taxon>Metazoa</taxon>
        <taxon>Chordata</taxon>
        <taxon>Craniata</taxon>
        <taxon>Vertebrata</taxon>
        <taxon>Euteleostomi</taxon>
        <taxon>Actinopterygii</taxon>
        <taxon>Neopterygii</taxon>
        <taxon>Teleostei</taxon>
        <taxon>Osteoglossocephala</taxon>
        <taxon>Osteoglossomorpha</taxon>
        <taxon>Osteoglossiformes</taxon>
        <taxon>Mormyridae</taxon>
        <taxon>Paramormyrops</taxon>
    </lineage>
</organism>
<dbReference type="InterPro" id="IPR036179">
    <property type="entry name" value="Ig-like_dom_sf"/>
</dbReference>
<dbReference type="PANTHER" id="PTHR12080">
    <property type="entry name" value="SIGNALING LYMPHOCYTIC ACTIVATION MOLECULE"/>
    <property type="match status" value="1"/>
</dbReference>
<evidence type="ECO:0000313" key="10">
    <source>
        <dbReference type="Proteomes" id="UP000261540"/>
    </source>
</evidence>
<evidence type="ECO:0000256" key="6">
    <source>
        <dbReference type="SAM" id="Phobius"/>
    </source>
</evidence>
<keyword evidence="2 7" id="KW-0732">Signal</keyword>
<dbReference type="Pfam" id="PF13895">
    <property type="entry name" value="Ig_2"/>
    <property type="match status" value="1"/>
</dbReference>
<comment type="subcellular location">
    <subcellularLocation>
        <location evidence="1">Membrane</location>
    </subcellularLocation>
</comment>
<feature type="compositionally biased region" description="Basic residues" evidence="5">
    <location>
        <begin position="306"/>
        <end position="320"/>
    </location>
</feature>
<feature type="region of interest" description="Disordered" evidence="5">
    <location>
        <begin position="250"/>
        <end position="320"/>
    </location>
</feature>
<evidence type="ECO:0000256" key="3">
    <source>
        <dbReference type="ARBA" id="ARBA00023136"/>
    </source>
</evidence>
<feature type="signal peptide" evidence="7">
    <location>
        <begin position="1"/>
        <end position="20"/>
    </location>
</feature>
<dbReference type="GO" id="GO:0016020">
    <property type="term" value="C:membrane"/>
    <property type="evidence" value="ECO:0007669"/>
    <property type="project" value="UniProtKB-SubCell"/>
</dbReference>
<dbReference type="PANTHER" id="PTHR12080:SF59">
    <property type="entry name" value="HEPATIC AND GLIAL CELL ADHESION MOLECULE"/>
    <property type="match status" value="1"/>
</dbReference>
<proteinExistence type="predicted"/>
<evidence type="ECO:0000259" key="8">
    <source>
        <dbReference type="PROSITE" id="PS50835"/>
    </source>
</evidence>
<sequence>MRGIVLIFILYWYGISVSNACGKCTFYVALGDNFSIPLEHKNLREHDELIWKKNSETVYKKKKNRVQINTTVVSSSGSLQLIDLKMTDSANYSVEVHDKNGAFLKEDRKCLCVIEKILSKPHIQSNCSKSKLTLTCSVKKPNNVKYAWLKNKKEMKENTKTLIEDKKKLKSSDTFSCNVSNEVSYQMSDDIKCPDDKLLGLDFWVMVAILATGGGLILILILVLVVCVCRRLKQNKDREREEEELRLMHMRQQAHPPRPQEAPRSHTAPYTHPQNGEDYTPPPPRPRGKRPRPPPVPVTDEEKPPPRPKPRQSAPRHNRT</sequence>
<keyword evidence="6" id="KW-0812">Transmembrane</keyword>